<name>A0A7X3SQI5_9HYPH</name>
<feature type="domain" description="FAD-binding PCMH-type" evidence="4">
    <location>
        <begin position="36"/>
        <end position="216"/>
    </location>
</feature>
<dbReference type="InterPro" id="IPR016164">
    <property type="entry name" value="FAD-linked_Oxase-like_C"/>
</dbReference>
<sequence length="470" mass="50285">MGQDTISRLGEVLGPSGLLVGTDITERYSRDWSGDYHCAPSAVLRPSTVDEVAGALRICRDAGLSVIPQGGHTGLVGGGTPDCAAQLVLSLERLNRIRAIDPLGMTMTVEAGCILQDVKDAAAAQGVLFPLALGAQGSCQIGGNIATNAGGLNVLRYGMMRRSVLGLEVVLPDGRILSDLRALHKNNTGLDLKQLFVGTEGTLGVITAATLRLYPQPKHIETVWLCCNSVDRVMDLYALFQHEAGDFLSAFELITAPCLELAFELDDHQSISKETAQYPAHALVEISSSGGPDLKEWVEDLIAVAFERDLAADGFMAQSDTQAKSFWRIRELMVEAQQRRGLHLRSDVSVPISSMAPFIAKVTEVLSAELPGLNVLSYGHVGDGNVHVNALPPEGLTGSSFQPYLPLLVEKLNEVVDSFDGSISAEHGIGLSKRAALDSRLQGPQRELVRAVKQLLDPTDCLAPGRILVP</sequence>
<dbReference type="InterPro" id="IPR036318">
    <property type="entry name" value="FAD-bd_PCMH-like_sf"/>
</dbReference>
<evidence type="ECO:0000259" key="4">
    <source>
        <dbReference type="PROSITE" id="PS51387"/>
    </source>
</evidence>
<gene>
    <name evidence="5" type="ORF">GR328_17920</name>
</gene>
<dbReference type="OrthoDB" id="9809290at2"/>
<dbReference type="InterPro" id="IPR051264">
    <property type="entry name" value="FAD-oxidored/transferase_4"/>
</dbReference>
<evidence type="ECO:0000313" key="5">
    <source>
        <dbReference type="EMBL" id="MXQ13308.1"/>
    </source>
</evidence>
<dbReference type="PANTHER" id="PTHR43716">
    <property type="entry name" value="D-2-HYDROXYGLUTARATE DEHYDROGENASE, MITOCHONDRIAL"/>
    <property type="match status" value="1"/>
</dbReference>
<dbReference type="Gene3D" id="3.30.70.2740">
    <property type="match status" value="1"/>
</dbReference>
<keyword evidence="2" id="KW-0285">Flavoprotein</keyword>
<proteinExistence type="inferred from homology"/>
<dbReference type="EMBL" id="WURB01000015">
    <property type="protein sequence ID" value="MXQ13308.1"/>
    <property type="molecule type" value="Genomic_DNA"/>
</dbReference>
<comment type="caution">
    <text evidence="5">The sequence shown here is derived from an EMBL/GenBank/DDBJ whole genome shotgun (WGS) entry which is preliminary data.</text>
</comment>
<dbReference type="GO" id="GO:0071949">
    <property type="term" value="F:FAD binding"/>
    <property type="evidence" value="ECO:0007669"/>
    <property type="project" value="InterPro"/>
</dbReference>
<accession>A0A7X3SQI5</accession>
<keyword evidence="6" id="KW-1185">Reference proteome</keyword>
<dbReference type="SUPFAM" id="SSF55103">
    <property type="entry name" value="FAD-linked oxidases, C-terminal domain"/>
    <property type="match status" value="1"/>
</dbReference>
<reference evidence="5 6" key="1">
    <citation type="submission" date="2019-12" db="EMBL/GenBank/DDBJ databases">
        <authorList>
            <person name="Yuan C.-G."/>
        </authorList>
    </citation>
    <scope>NUCLEOTIDE SEQUENCE [LARGE SCALE GENOMIC DNA]</scope>
    <source>
        <strain evidence="5 6">KCTC 23863</strain>
    </source>
</reference>
<dbReference type="InterPro" id="IPR006094">
    <property type="entry name" value="Oxid_FAD_bind_N"/>
</dbReference>
<keyword evidence="3" id="KW-0274">FAD</keyword>
<dbReference type="Gene3D" id="1.10.45.10">
    <property type="entry name" value="Vanillyl-alcohol Oxidase, Chain A, domain 4"/>
    <property type="match status" value="1"/>
</dbReference>
<dbReference type="InterPro" id="IPR016167">
    <property type="entry name" value="FAD-bd_PCMH_sub1"/>
</dbReference>
<dbReference type="GO" id="GO:0003824">
    <property type="term" value="F:catalytic activity"/>
    <property type="evidence" value="ECO:0007669"/>
    <property type="project" value="InterPro"/>
</dbReference>
<evidence type="ECO:0000256" key="1">
    <source>
        <dbReference type="ARBA" id="ARBA00008000"/>
    </source>
</evidence>
<dbReference type="Gene3D" id="3.30.70.2190">
    <property type="match status" value="1"/>
</dbReference>
<evidence type="ECO:0000313" key="6">
    <source>
        <dbReference type="Proteomes" id="UP000436483"/>
    </source>
</evidence>
<dbReference type="PANTHER" id="PTHR43716:SF2">
    <property type="entry name" value="BLL6224 PROTEIN"/>
    <property type="match status" value="1"/>
</dbReference>
<evidence type="ECO:0000256" key="2">
    <source>
        <dbReference type="ARBA" id="ARBA00022630"/>
    </source>
</evidence>
<evidence type="ECO:0000256" key="3">
    <source>
        <dbReference type="ARBA" id="ARBA00022827"/>
    </source>
</evidence>
<dbReference type="Gene3D" id="3.30.465.10">
    <property type="match status" value="1"/>
</dbReference>
<dbReference type="InterPro" id="IPR004113">
    <property type="entry name" value="FAD-bd_oxidored_4_C"/>
</dbReference>
<reference evidence="5 6" key="2">
    <citation type="submission" date="2020-01" db="EMBL/GenBank/DDBJ databases">
        <title>Microvirga sp. nov., an arsenate reduction bacterium isolated from Tibet hotspring sediments.</title>
        <authorList>
            <person name="Xian W.-D."/>
            <person name="Li W.-J."/>
        </authorList>
    </citation>
    <scope>NUCLEOTIDE SEQUENCE [LARGE SCALE GENOMIC DNA]</scope>
    <source>
        <strain evidence="5 6">KCTC 23863</strain>
    </source>
</reference>
<dbReference type="PROSITE" id="PS51387">
    <property type="entry name" value="FAD_PCMH"/>
    <property type="match status" value="1"/>
</dbReference>
<dbReference type="Pfam" id="PF02913">
    <property type="entry name" value="FAD-oxidase_C"/>
    <property type="match status" value="1"/>
</dbReference>
<comment type="similarity">
    <text evidence="1">Belongs to the FAD-binding oxidoreductase/transferase type 4 family.</text>
</comment>
<dbReference type="InterPro" id="IPR016169">
    <property type="entry name" value="FAD-bd_PCMH_sub2"/>
</dbReference>
<organism evidence="5 6">
    <name type="scientific">Microvirga makkahensis</name>
    <dbReference type="NCBI Taxonomy" id="1128670"/>
    <lineage>
        <taxon>Bacteria</taxon>
        <taxon>Pseudomonadati</taxon>
        <taxon>Pseudomonadota</taxon>
        <taxon>Alphaproteobacteria</taxon>
        <taxon>Hyphomicrobiales</taxon>
        <taxon>Methylobacteriaceae</taxon>
        <taxon>Microvirga</taxon>
    </lineage>
</organism>
<protein>
    <submittedName>
        <fullName evidence="5">FAD-binding protein</fullName>
    </submittedName>
</protein>
<dbReference type="Proteomes" id="UP000436483">
    <property type="component" value="Unassembled WGS sequence"/>
</dbReference>
<dbReference type="InterPro" id="IPR016171">
    <property type="entry name" value="Vanillyl_alc_oxidase_C-sub2"/>
</dbReference>
<dbReference type="AlphaFoldDB" id="A0A7X3SQI5"/>
<dbReference type="GO" id="GO:0022904">
    <property type="term" value="P:respiratory electron transport chain"/>
    <property type="evidence" value="ECO:0007669"/>
    <property type="project" value="TreeGrafter"/>
</dbReference>
<dbReference type="Pfam" id="PF01565">
    <property type="entry name" value="FAD_binding_4"/>
    <property type="match status" value="1"/>
</dbReference>
<dbReference type="Gene3D" id="3.30.43.10">
    <property type="entry name" value="Uridine Diphospho-n-acetylenolpyruvylglucosamine Reductase, domain 2"/>
    <property type="match status" value="1"/>
</dbReference>
<dbReference type="SUPFAM" id="SSF56176">
    <property type="entry name" value="FAD-binding/transporter-associated domain-like"/>
    <property type="match status" value="1"/>
</dbReference>
<dbReference type="InterPro" id="IPR016166">
    <property type="entry name" value="FAD-bd_PCMH"/>
</dbReference>